<dbReference type="Pfam" id="PF07452">
    <property type="entry name" value="CHRD"/>
    <property type="match status" value="1"/>
</dbReference>
<evidence type="ECO:0000313" key="6">
    <source>
        <dbReference type="Proteomes" id="UP000077349"/>
    </source>
</evidence>
<reference evidence="7" key="2">
    <citation type="submission" date="2014-06" db="EMBL/GenBank/DDBJ databases">
        <authorList>
            <person name="Winans N.J."/>
            <person name="Newell P.D."/>
            <person name="Douglas A.E."/>
        </authorList>
    </citation>
    <scope>NUCLEOTIDE SEQUENCE [LARGE SCALE GENOMIC DNA]</scope>
    <source>
        <strain evidence="7">DsW_057</strain>
    </source>
</reference>
<protein>
    <recommendedName>
        <fullName evidence="2">CHRD domain-containing protein</fullName>
    </recommendedName>
</protein>
<dbReference type="PATRIC" id="fig|178901.16.peg.1890"/>
<keyword evidence="1" id="KW-0732">Signal</keyword>
<evidence type="ECO:0000259" key="2">
    <source>
        <dbReference type="SMART" id="SM00754"/>
    </source>
</evidence>
<evidence type="ECO:0000313" key="5">
    <source>
        <dbReference type="EMBL" id="OUJ05322.1"/>
    </source>
</evidence>
<comment type="caution">
    <text evidence="4">The sequence shown here is derived from an EMBL/GenBank/DDBJ whole genome shotgun (WGS) entry which is preliminary data.</text>
</comment>
<organism evidence="4 6">
    <name type="scientific">Acetobacter malorum</name>
    <dbReference type="NCBI Taxonomy" id="178901"/>
    <lineage>
        <taxon>Bacteria</taxon>
        <taxon>Pseudomonadati</taxon>
        <taxon>Pseudomonadota</taxon>
        <taxon>Alphaproteobacteria</taxon>
        <taxon>Acetobacterales</taxon>
        <taxon>Acetobacteraceae</taxon>
        <taxon>Acetobacter</taxon>
    </lineage>
</organism>
<evidence type="ECO:0000313" key="4">
    <source>
        <dbReference type="EMBL" id="OAG76007.1"/>
    </source>
</evidence>
<sequence length="147" mass="15530">MTLPRKPVLRMVLAAGLLAAGTLAAPAHAQRSMLFSGTFAAEHGAPAQAHGNVVALYYAGAHVLRYTVTWNGLSGPVTIAHLHGPALPGKDGPPEVTVHGPYKSPLSGSVMLSADTERDLMDGRVYLNLHTQKYPNGEARAWLAKSE</sequence>
<dbReference type="RefSeq" id="WP_063907788.1">
    <property type="nucleotide sequence ID" value="NZ_JOPG01000020.1"/>
</dbReference>
<evidence type="ECO:0000256" key="1">
    <source>
        <dbReference type="SAM" id="SignalP"/>
    </source>
</evidence>
<dbReference type="OrthoDB" id="571052at2"/>
<gene>
    <name evidence="4" type="ORF">Amal_01778</name>
    <name evidence="3" type="ORF">Amal_03382</name>
    <name evidence="5" type="ORF">HK23_05980</name>
</gene>
<feature type="chain" id="PRO_5015052463" description="CHRD domain-containing protein" evidence="1">
    <location>
        <begin position="30"/>
        <end position="147"/>
    </location>
</feature>
<reference evidence="5" key="1">
    <citation type="submission" date="2014-06" db="EMBL/GenBank/DDBJ databases">
        <authorList>
            <person name="Ju J."/>
            <person name="Zhang J."/>
        </authorList>
    </citation>
    <scope>NUCLEOTIDE SEQUENCE [LARGE SCALE GENOMIC DNA]</scope>
    <source>
        <strain evidence="5">DsW_057</strain>
    </source>
</reference>
<dbReference type="EMBL" id="LVHD01000048">
    <property type="protein sequence ID" value="OAG75448.1"/>
    <property type="molecule type" value="Genomic_DNA"/>
</dbReference>
<dbReference type="EMBL" id="JOPG01000020">
    <property type="protein sequence ID" value="OUJ05322.1"/>
    <property type="molecule type" value="Genomic_DNA"/>
</dbReference>
<dbReference type="InterPro" id="IPR010895">
    <property type="entry name" value="CHRD"/>
</dbReference>
<dbReference type="AlphaFoldDB" id="A0A177G8K8"/>
<dbReference type="SMART" id="SM00754">
    <property type="entry name" value="CHRD"/>
    <property type="match status" value="1"/>
</dbReference>
<feature type="signal peptide" evidence="1">
    <location>
        <begin position="1"/>
        <end position="29"/>
    </location>
</feature>
<evidence type="ECO:0000313" key="3">
    <source>
        <dbReference type="EMBL" id="OAG75448.1"/>
    </source>
</evidence>
<dbReference type="eggNOG" id="ENOG5032RTH">
    <property type="taxonomic scope" value="Bacteria"/>
</dbReference>
<accession>A0A177G8K8</accession>
<dbReference type="Proteomes" id="UP000077349">
    <property type="component" value="Unassembled WGS sequence"/>
</dbReference>
<dbReference type="STRING" id="178901.AmDm5_1895"/>
<reference evidence="4 6" key="3">
    <citation type="submission" date="2016-03" db="EMBL/GenBank/DDBJ databases">
        <title>Draft genome sequence of Acetobacter malorum CECT 7742, a strain isolated from strawberry vinegar.</title>
        <authorList>
            <person name="Sainz F."/>
            <person name="Mas A."/>
            <person name="Torija M.J."/>
        </authorList>
    </citation>
    <scope>NUCLEOTIDE SEQUENCE [LARGE SCALE GENOMIC DNA]</scope>
    <source>
        <strain evidence="4 6">CECT 7742</strain>
    </source>
</reference>
<evidence type="ECO:0000313" key="7">
    <source>
        <dbReference type="Proteomes" id="UP000242683"/>
    </source>
</evidence>
<proteinExistence type="predicted"/>
<feature type="domain" description="CHRD" evidence="2">
    <location>
        <begin position="33"/>
        <end position="145"/>
    </location>
</feature>
<name>A0A177G8K8_9PROT</name>
<dbReference type="Proteomes" id="UP000242683">
    <property type="component" value="Unassembled WGS sequence"/>
</dbReference>
<dbReference type="EMBL" id="LVHD01000018">
    <property type="protein sequence ID" value="OAG76007.1"/>
    <property type="molecule type" value="Genomic_DNA"/>
</dbReference>